<sequence length="312" mass="35819">MHCVLLFTIPKALNLFRSTGIVMVTESLTSNYFIFKTRSPDLFPTFREDSKIHRLKTWVYGYDDYITAYCSDVLYTNQLKKTVAKHYDKVNEFSELESTQNQYPETECLKNIQYSQQYMSGENPISITSLVGQSYCSEAQIASLAYRKKVKVIGDFKYFAPLESSAKYYITADRPLEINNVLLGGNFILQTPDERGVSTIGWYHGYLHVFEKSIASDNWRLNTKIGKEQDNGYQIVSSLIGNSQFWELKKHWEILPYGKKNKNQIEGSINNFGNELKHTFRTLVKPILDTEVCSLPLIPAVGIFGSSPNIDW</sequence>
<dbReference type="AlphaFoldDB" id="A0A381LHI6"/>
<dbReference type="OrthoDB" id="10371296at2759"/>
<name>A0A381LHI6_BLUGR</name>
<proteinExistence type="predicted"/>
<accession>A0A381LHI6</accession>
<reference evidence="1" key="1">
    <citation type="submission" date="2018-07" db="EMBL/GenBank/DDBJ databases">
        <authorList>
            <person name="Quirk P.G."/>
            <person name="Krulwich T.A."/>
        </authorList>
    </citation>
    <scope>NUCLEOTIDE SEQUENCE</scope>
    <source>
        <strain evidence="1">96224</strain>
    </source>
</reference>
<dbReference type="EMBL" id="UIGY01000231">
    <property type="protein sequence ID" value="SUZ13364.1"/>
    <property type="molecule type" value="Genomic_DNA"/>
</dbReference>
<feature type="non-terminal residue" evidence="1">
    <location>
        <position position="312"/>
    </location>
</feature>
<gene>
    <name evidence="1" type="ORF">BGT96224V2_LOCUS6544</name>
</gene>
<evidence type="ECO:0000313" key="1">
    <source>
        <dbReference type="EMBL" id="SUZ13364.1"/>
    </source>
</evidence>
<protein>
    <submittedName>
        <fullName evidence="1">BgtAc-30168</fullName>
    </submittedName>
</protein>
<organism evidence="1">
    <name type="scientific">Blumeria graminis f. sp. tritici 96224</name>
    <dbReference type="NCBI Taxonomy" id="1268274"/>
    <lineage>
        <taxon>Eukaryota</taxon>
        <taxon>Fungi</taxon>
        <taxon>Dikarya</taxon>
        <taxon>Ascomycota</taxon>
        <taxon>Pezizomycotina</taxon>
        <taxon>Leotiomycetes</taxon>
        <taxon>Erysiphales</taxon>
        <taxon>Erysiphaceae</taxon>
        <taxon>Blumeria</taxon>
    </lineage>
</organism>